<accession>A0ABQ9EZZ7</accession>
<dbReference type="Proteomes" id="UP001217089">
    <property type="component" value="Unassembled WGS sequence"/>
</dbReference>
<keyword evidence="3" id="KW-1185">Reference proteome</keyword>
<proteinExistence type="predicted"/>
<dbReference type="EMBL" id="JARBDR010000640">
    <property type="protein sequence ID" value="KAJ8310717.1"/>
    <property type="molecule type" value="Genomic_DNA"/>
</dbReference>
<keyword evidence="1" id="KW-0472">Membrane</keyword>
<feature type="transmembrane region" description="Helical" evidence="1">
    <location>
        <begin position="6"/>
        <end position="24"/>
    </location>
</feature>
<sequence>MEGYYIRGFLTYVIYITIIVTIRCQVSAEKSTSTALPPGDWKQAFVDEAKWSGYYVYSKQHIPCSLAVHSVQLDKYGVVLATFKDDTAQFDIQGVSNDDGRTVIFRMSTAQQLSDRIQVNSEFKLSGEVTRDKRESPFWTYHGNASVNTNDSNFGPFVMFAGDVAVVNAGGGLDDSKQVALTVGISLGAAVLGVALLVGIGVWAVRSGHLRHVPLSYKNFKNDAAYRNGESTVHI</sequence>
<gene>
    <name evidence="2" type="ORF">KUTeg_012582</name>
</gene>
<protein>
    <recommendedName>
        <fullName evidence="4">DOMON domain-containing protein</fullName>
    </recommendedName>
</protein>
<keyword evidence="1" id="KW-0812">Transmembrane</keyword>
<evidence type="ECO:0000313" key="2">
    <source>
        <dbReference type="EMBL" id="KAJ8310717.1"/>
    </source>
</evidence>
<evidence type="ECO:0008006" key="4">
    <source>
        <dbReference type="Google" id="ProtNLM"/>
    </source>
</evidence>
<name>A0ABQ9EZZ7_TEGGR</name>
<evidence type="ECO:0000256" key="1">
    <source>
        <dbReference type="SAM" id="Phobius"/>
    </source>
</evidence>
<feature type="transmembrane region" description="Helical" evidence="1">
    <location>
        <begin position="179"/>
        <end position="205"/>
    </location>
</feature>
<reference evidence="2 3" key="1">
    <citation type="submission" date="2022-12" db="EMBL/GenBank/DDBJ databases">
        <title>Chromosome-level genome of Tegillarca granosa.</title>
        <authorList>
            <person name="Kim J."/>
        </authorList>
    </citation>
    <scope>NUCLEOTIDE SEQUENCE [LARGE SCALE GENOMIC DNA]</scope>
    <source>
        <strain evidence="2">Teg-2019</strain>
        <tissue evidence="2">Adductor muscle</tissue>
    </source>
</reference>
<comment type="caution">
    <text evidence="2">The sequence shown here is derived from an EMBL/GenBank/DDBJ whole genome shotgun (WGS) entry which is preliminary data.</text>
</comment>
<keyword evidence="1" id="KW-1133">Transmembrane helix</keyword>
<evidence type="ECO:0000313" key="3">
    <source>
        <dbReference type="Proteomes" id="UP001217089"/>
    </source>
</evidence>
<organism evidence="2 3">
    <name type="scientific">Tegillarca granosa</name>
    <name type="common">Malaysian cockle</name>
    <name type="synonym">Anadara granosa</name>
    <dbReference type="NCBI Taxonomy" id="220873"/>
    <lineage>
        <taxon>Eukaryota</taxon>
        <taxon>Metazoa</taxon>
        <taxon>Spiralia</taxon>
        <taxon>Lophotrochozoa</taxon>
        <taxon>Mollusca</taxon>
        <taxon>Bivalvia</taxon>
        <taxon>Autobranchia</taxon>
        <taxon>Pteriomorphia</taxon>
        <taxon>Arcoida</taxon>
        <taxon>Arcoidea</taxon>
        <taxon>Arcidae</taxon>
        <taxon>Tegillarca</taxon>
    </lineage>
</organism>